<dbReference type="Proteomes" id="UP000831068">
    <property type="component" value="Chromosome"/>
</dbReference>
<feature type="signal peptide" evidence="2">
    <location>
        <begin position="1"/>
        <end position="26"/>
    </location>
</feature>
<evidence type="ECO:0000256" key="2">
    <source>
        <dbReference type="SAM" id="SignalP"/>
    </source>
</evidence>
<evidence type="ECO:0000313" key="3">
    <source>
        <dbReference type="EMBL" id="UOE38775.1"/>
    </source>
</evidence>
<protein>
    <submittedName>
        <fullName evidence="3">Uncharacterized protein</fullName>
    </submittedName>
</protein>
<organism evidence="3 4">
    <name type="scientific">Chryseobacterium oryzae</name>
    <dbReference type="NCBI Taxonomy" id="2929799"/>
    <lineage>
        <taxon>Bacteria</taxon>
        <taxon>Pseudomonadati</taxon>
        <taxon>Bacteroidota</taxon>
        <taxon>Flavobacteriia</taxon>
        <taxon>Flavobacteriales</taxon>
        <taxon>Weeksellaceae</taxon>
        <taxon>Chryseobacterium group</taxon>
        <taxon>Chryseobacterium</taxon>
    </lineage>
</organism>
<proteinExistence type="predicted"/>
<dbReference type="PROSITE" id="PS51257">
    <property type="entry name" value="PROKAR_LIPOPROTEIN"/>
    <property type="match status" value="1"/>
</dbReference>
<gene>
    <name evidence="3" type="ORF">MTP08_03080</name>
</gene>
<accession>A0ABY4BI70</accession>
<dbReference type="RefSeq" id="WP_243577004.1">
    <property type="nucleotide sequence ID" value="NZ_CP094529.1"/>
</dbReference>
<keyword evidence="4" id="KW-1185">Reference proteome</keyword>
<dbReference type="EMBL" id="CP094529">
    <property type="protein sequence ID" value="UOE38775.1"/>
    <property type="molecule type" value="Genomic_DNA"/>
</dbReference>
<keyword evidence="2" id="KW-0732">Signal</keyword>
<evidence type="ECO:0000256" key="1">
    <source>
        <dbReference type="SAM" id="MobiDB-lite"/>
    </source>
</evidence>
<name>A0ABY4BI70_9FLAO</name>
<reference evidence="3 4" key="1">
    <citation type="submission" date="2022-03" db="EMBL/GenBank/DDBJ databases">
        <title>Chryseobacterium sp. isolated from the Andong Sikhe.</title>
        <authorList>
            <person name="Won M."/>
            <person name="Kim S.-J."/>
            <person name="Kwon S.-W."/>
        </authorList>
    </citation>
    <scope>NUCLEOTIDE SEQUENCE [LARGE SCALE GENOMIC DNA]</scope>
    <source>
        <strain evidence="3 4">ADR-1</strain>
    </source>
</reference>
<sequence length="148" mass="16699">MKKKLFTATFLSIFLLAIFVSCKSTSNLDDSTLPKDISERPSDENSKKYDEALLDELRNDIESIISKENCTKSSEWTFSAMGSKACGGPTKYIAYPRKLENIIKPKISNYTQKMSEYNKKYNITSDCMMTAEPTGVRCDNGNAVLTYQ</sequence>
<feature type="chain" id="PRO_5046564632" evidence="2">
    <location>
        <begin position="27"/>
        <end position="148"/>
    </location>
</feature>
<feature type="region of interest" description="Disordered" evidence="1">
    <location>
        <begin position="28"/>
        <end position="49"/>
    </location>
</feature>
<feature type="compositionally biased region" description="Basic and acidic residues" evidence="1">
    <location>
        <begin position="32"/>
        <end position="49"/>
    </location>
</feature>
<evidence type="ECO:0000313" key="4">
    <source>
        <dbReference type="Proteomes" id="UP000831068"/>
    </source>
</evidence>